<protein>
    <submittedName>
        <fullName evidence="1">Uncharacterized protein</fullName>
    </submittedName>
</protein>
<evidence type="ECO:0000313" key="2">
    <source>
        <dbReference type="Proteomes" id="UP000309997"/>
    </source>
</evidence>
<keyword evidence="2" id="KW-1185">Reference proteome</keyword>
<accession>A0ACC4BMF6</accession>
<evidence type="ECO:0000313" key="1">
    <source>
        <dbReference type="EMBL" id="KAL3579186.1"/>
    </source>
</evidence>
<gene>
    <name evidence="1" type="ORF">D5086_020690</name>
</gene>
<sequence length="82" mass="9153">MEMAIQEDVTELNYGRSTEQIAHEEQLQQWLPGAADRTSSLQAATGIAPGRPLLVLRYTKSSAVKAYCREHELFAGVVRRAH</sequence>
<comment type="caution">
    <text evidence="1">The sequence shown here is derived from an EMBL/GenBank/DDBJ whole genome shotgun (WGS) entry which is preliminary data.</text>
</comment>
<name>A0ACC4BMF6_POPAL</name>
<organism evidence="1 2">
    <name type="scientific">Populus alba</name>
    <name type="common">White poplar</name>
    <dbReference type="NCBI Taxonomy" id="43335"/>
    <lineage>
        <taxon>Eukaryota</taxon>
        <taxon>Viridiplantae</taxon>
        <taxon>Streptophyta</taxon>
        <taxon>Embryophyta</taxon>
        <taxon>Tracheophyta</taxon>
        <taxon>Spermatophyta</taxon>
        <taxon>Magnoliopsida</taxon>
        <taxon>eudicotyledons</taxon>
        <taxon>Gunneridae</taxon>
        <taxon>Pentapetalae</taxon>
        <taxon>rosids</taxon>
        <taxon>fabids</taxon>
        <taxon>Malpighiales</taxon>
        <taxon>Salicaceae</taxon>
        <taxon>Saliceae</taxon>
        <taxon>Populus</taxon>
    </lineage>
</organism>
<proteinExistence type="predicted"/>
<dbReference type="EMBL" id="RCHU02000010">
    <property type="protein sequence ID" value="KAL3579186.1"/>
    <property type="molecule type" value="Genomic_DNA"/>
</dbReference>
<reference evidence="1 2" key="1">
    <citation type="journal article" date="2024" name="Plant Biotechnol. J.">
        <title>Genome and CRISPR/Cas9 system of a widespread forest tree (Populus alba) in the world.</title>
        <authorList>
            <person name="Liu Y.J."/>
            <person name="Jiang P.F."/>
            <person name="Han X.M."/>
            <person name="Li X.Y."/>
            <person name="Wang H.M."/>
            <person name="Wang Y.J."/>
            <person name="Wang X.X."/>
            <person name="Zeng Q.Y."/>
        </authorList>
    </citation>
    <scope>NUCLEOTIDE SEQUENCE [LARGE SCALE GENOMIC DNA]</scope>
    <source>
        <strain evidence="2">cv. PAL-ZL1</strain>
    </source>
</reference>
<dbReference type="Proteomes" id="UP000309997">
    <property type="component" value="Unassembled WGS sequence"/>
</dbReference>